<name>A0A1C3XHT3_9BRAD</name>
<evidence type="ECO:0000313" key="3">
    <source>
        <dbReference type="Proteomes" id="UP000183174"/>
    </source>
</evidence>
<dbReference type="AlphaFoldDB" id="A0A1C3XHT3"/>
<evidence type="ECO:0000313" key="2">
    <source>
        <dbReference type="EMBL" id="SCB51847.1"/>
    </source>
</evidence>
<sequence length="189" mass="20605">MVRCPSHRVIDRQNSCWRSSGDLAQAGPAIKLFARKEQNGRTHSCTASFRLRARSGSIQNRVREQRWSIVRSGGAQETPSHAADQNLRCGKEGQRGSPTSTRLRVCFALLAARAAKDTPSCLKAEPRPRLGGFNLPRSTKLGPRFSGAGSGEPALTPGILTNLKRAIGRDPSCRAHGNVRQACFLFLRS</sequence>
<protein>
    <submittedName>
        <fullName evidence="2">Uncharacterized protein</fullName>
    </submittedName>
</protein>
<proteinExistence type="predicted"/>
<dbReference type="EMBL" id="FMAE01000022">
    <property type="protein sequence ID" value="SCB51847.1"/>
    <property type="molecule type" value="Genomic_DNA"/>
</dbReference>
<reference evidence="2 3" key="1">
    <citation type="submission" date="2016-08" db="EMBL/GenBank/DDBJ databases">
        <authorList>
            <person name="Seilhamer J.J."/>
        </authorList>
    </citation>
    <scope>NUCLEOTIDE SEQUENCE [LARGE SCALE GENOMIC DNA]</scope>
    <source>
        <strain evidence="2 3">CCBAU 10071</strain>
    </source>
</reference>
<dbReference type="Proteomes" id="UP000183174">
    <property type="component" value="Unassembled WGS sequence"/>
</dbReference>
<accession>A0A1C3XHT3</accession>
<gene>
    <name evidence="2" type="ORF">GA0061099_102215</name>
</gene>
<evidence type="ECO:0000256" key="1">
    <source>
        <dbReference type="SAM" id="MobiDB-lite"/>
    </source>
</evidence>
<organism evidence="2 3">
    <name type="scientific">Bradyrhizobium yuanmingense</name>
    <dbReference type="NCBI Taxonomy" id="108015"/>
    <lineage>
        <taxon>Bacteria</taxon>
        <taxon>Pseudomonadati</taxon>
        <taxon>Pseudomonadota</taxon>
        <taxon>Alphaproteobacteria</taxon>
        <taxon>Hyphomicrobiales</taxon>
        <taxon>Nitrobacteraceae</taxon>
        <taxon>Bradyrhizobium</taxon>
    </lineage>
</organism>
<feature type="region of interest" description="Disordered" evidence="1">
    <location>
        <begin position="72"/>
        <end position="96"/>
    </location>
</feature>